<dbReference type="OrthoDB" id="72033at2759"/>
<gene>
    <name evidence="6" type="ORF">FGIG_03916</name>
</gene>
<dbReference type="EMBL" id="SUNJ01010362">
    <property type="protein sequence ID" value="TPP59699.1"/>
    <property type="molecule type" value="Genomic_DNA"/>
</dbReference>
<evidence type="ECO:0000259" key="5">
    <source>
        <dbReference type="Pfam" id="PF25204"/>
    </source>
</evidence>
<accession>A0A504YHG1</accession>
<dbReference type="PANTHER" id="PTHR33664:SF1">
    <property type="entry name" value="DYNEIN AXONEMAL ASSEMBLY FACTOR 9"/>
    <property type="match status" value="1"/>
</dbReference>
<dbReference type="InterPro" id="IPR056498">
    <property type="entry name" value="DAAF9_N"/>
</dbReference>
<feature type="domain" description="DAAF9 N-terminal" evidence="2">
    <location>
        <begin position="11"/>
        <end position="211"/>
    </location>
</feature>
<evidence type="ECO:0000313" key="6">
    <source>
        <dbReference type="EMBL" id="TPP59699.1"/>
    </source>
</evidence>
<dbReference type="STRING" id="46835.A0A504YHG1"/>
<dbReference type="Pfam" id="PF23318">
    <property type="entry name" value="DUF7085"/>
    <property type="match status" value="1"/>
</dbReference>
<dbReference type="Pfam" id="PF23281">
    <property type="entry name" value="DAAF9_N"/>
    <property type="match status" value="1"/>
</dbReference>
<feature type="domain" description="DAAF9 CobW C-like" evidence="4">
    <location>
        <begin position="1005"/>
        <end position="1070"/>
    </location>
</feature>
<evidence type="ECO:0000259" key="2">
    <source>
        <dbReference type="Pfam" id="PF23281"/>
    </source>
</evidence>
<dbReference type="AlphaFoldDB" id="A0A504YHG1"/>
<feature type="region of interest" description="Disordered" evidence="1">
    <location>
        <begin position="769"/>
        <end position="790"/>
    </location>
</feature>
<feature type="domain" description="DAAF9" evidence="5">
    <location>
        <begin position="795"/>
        <end position="994"/>
    </location>
</feature>
<dbReference type="InterPro" id="IPR040342">
    <property type="entry name" value="DNAAF9"/>
</dbReference>
<dbReference type="InterPro" id="IPR057478">
    <property type="entry name" value="DAAF9_2"/>
</dbReference>
<dbReference type="InterPro" id="IPR055512">
    <property type="entry name" value="DUF7085"/>
</dbReference>
<evidence type="ECO:0000259" key="4">
    <source>
        <dbReference type="Pfam" id="PF23319"/>
    </source>
</evidence>
<protein>
    <submittedName>
        <fullName evidence="6">Uncharacterized protein</fullName>
    </submittedName>
</protein>
<evidence type="ECO:0000256" key="1">
    <source>
        <dbReference type="SAM" id="MobiDB-lite"/>
    </source>
</evidence>
<name>A0A504YHG1_FASGI</name>
<organism evidence="6 7">
    <name type="scientific">Fasciola gigantica</name>
    <name type="common">Giant liver fluke</name>
    <dbReference type="NCBI Taxonomy" id="46835"/>
    <lineage>
        <taxon>Eukaryota</taxon>
        <taxon>Metazoa</taxon>
        <taxon>Spiralia</taxon>
        <taxon>Lophotrochozoa</taxon>
        <taxon>Platyhelminthes</taxon>
        <taxon>Trematoda</taxon>
        <taxon>Digenea</taxon>
        <taxon>Plagiorchiida</taxon>
        <taxon>Echinostomata</taxon>
        <taxon>Echinostomatoidea</taxon>
        <taxon>Fasciolidae</taxon>
        <taxon>Fasciola</taxon>
    </lineage>
</organism>
<dbReference type="Pfam" id="PF23319">
    <property type="entry name" value="CobW_C_DAAF9"/>
    <property type="match status" value="1"/>
</dbReference>
<dbReference type="Proteomes" id="UP000316759">
    <property type="component" value="Unassembled WGS sequence"/>
</dbReference>
<dbReference type="CDD" id="cd22936">
    <property type="entry name" value="shulin_C20orf194-like"/>
    <property type="match status" value="1"/>
</dbReference>
<evidence type="ECO:0000313" key="7">
    <source>
        <dbReference type="Proteomes" id="UP000316759"/>
    </source>
</evidence>
<keyword evidence="7" id="KW-1185">Reference proteome</keyword>
<dbReference type="InterPro" id="IPR056414">
    <property type="entry name" value="DAAF9_CobW_C"/>
</dbReference>
<evidence type="ECO:0000259" key="3">
    <source>
        <dbReference type="Pfam" id="PF23318"/>
    </source>
</evidence>
<dbReference type="Pfam" id="PF25204">
    <property type="entry name" value="DAAF9_2"/>
    <property type="match status" value="1"/>
</dbReference>
<comment type="caution">
    <text evidence="6">The sequence shown here is derived from an EMBL/GenBank/DDBJ whole genome shotgun (WGS) entry which is preliminary data.</text>
</comment>
<proteinExistence type="predicted"/>
<sequence length="1211" mass="137395">MLRNLQFTRHDIPQTQFSSFLSLHRLKNFRDLMHQHKCDAFLIILGIDSKFNCGSTLAISYLLFDLFETREADMNQSKFDTDTFEDLIICVRYTDTHIYCNAANYRILLPYISHWPNLRIHCVNETDMANLDTYEERKMSIFSCLTQDCKRIAIVYLDQHGNIPSTFTKMLIEDWPVVQSFAFDTARQSAREFFTLSREVINLARDVQQLTTRLDPVFIETVLLRTLLTFTGSLETVYRLVDAYVESENRSNKVKLLEPLMSAYQNPNSVDKGDSRLALPYFLFGKDASKQNILSKSIERKYFENLESSEASHAIVRGCTLTHGLVCERTCFFQSPVSPDSEEVSRSQHTSKLIEIYTRLLKTLWQFVDDVRSKSLPIETILQKSQEALKISMKQYNCEGTELKLHYPQSNSLQSVCLAVLSGAIYDVIDEDSTPLGSVVVADTIIISTIQINRTLISRKVINLTDSVAHVCLWLRSPNLFKPGQIIGNEKQILCDEPMDLVITPMNIPGLTTANFAWSNDSIVIHGKRVGITCVTPSKVFYYRPIDTERPEILQVVLSEYSKSPDNLIASPIQLALTESSNCPQENTDNGDEQMDVTTLRMKLCSSLWVLLKPKSRTKRLFMDKVAPIWRSRGVLIQTETLPPPEIMRASLVATILTRDGLSDLSSFSSDKSVYLRQFSISQLVTQQMSNEAWLEIHRSDLQHIEASCCLSNTIPTVHCVAQYATCCGLTYPSYQPSLKMADDSQWISVLGDVIEYNMADHESRSAWTGKVLKSEESKEEEGSPSSDSRSSFVITVICGPIGSRKDMLMQNLVRMVKEDTRWIEMRPSNVNDLGSSLLSGLDEWVKCDSTNTEGICGAREVLAVLAKMHTSDEQSATLSSIRIGCVVTCVDIRCAIMDNGRYTFPGVLELIAEGWTNYLIQTGPPKSKQVAATKWGVQMEEVERLLRSVNPRLSQLSAPDGDTGHGHVLEALLDEDAFEQPAMQRARLLSYPNLIVSPCEPRLQNFTLRFARPLDRARFTRSLKTLFNTLKPWPFHGNIYSVHGQVAFINENHKLFEVYHNTLTGITRISLVSLPTSEAKSDERRPYWLMGTLAVSQNKAKENETTMELFASWIRQSGPQQEGLKPLLRRCDLTSDDLAKIHDKYHLNPLPPGWYYTGAYYVNMNGDKSFQHPDMEEFITEYLEGENNKIVARNARISRHPVPDLFNDPS</sequence>
<dbReference type="PANTHER" id="PTHR33664">
    <property type="entry name" value="RCG26366"/>
    <property type="match status" value="1"/>
</dbReference>
<reference evidence="6 7" key="1">
    <citation type="submission" date="2019-04" db="EMBL/GenBank/DDBJ databases">
        <title>Annotation for the trematode Fasciola gigantica.</title>
        <authorList>
            <person name="Choi Y.-J."/>
        </authorList>
    </citation>
    <scope>NUCLEOTIDE SEQUENCE [LARGE SCALE GENOMIC DNA]</scope>
    <source>
        <strain evidence="6">Uganda_cow_1</strain>
    </source>
</reference>
<feature type="domain" description="DUF7085" evidence="3">
    <location>
        <begin position="471"/>
        <end position="655"/>
    </location>
</feature>